<dbReference type="Gene3D" id="3.40.1710.10">
    <property type="entry name" value="abc type-2 transporter like domain"/>
    <property type="match status" value="1"/>
</dbReference>
<feature type="transmembrane region" description="Helical" evidence="7">
    <location>
        <begin position="390"/>
        <end position="412"/>
    </location>
</feature>
<feature type="transmembrane region" description="Helical" evidence="7">
    <location>
        <begin position="12"/>
        <end position="33"/>
    </location>
</feature>
<evidence type="ECO:0000256" key="2">
    <source>
        <dbReference type="ARBA" id="ARBA00007783"/>
    </source>
</evidence>
<evidence type="ECO:0000313" key="10">
    <source>
        <dbReference type="Proteomes" id="UP000199417"/>
    </source>
</evidence>
<evidence type="ECO:0000256" key="4">
    <source>
        <dbReference type="ARBA" id="ARBA00022692"/>
    </source>
</evidence>
<feature type="transmembrane region" description="Helical" evidence="7">
    <location>
        <begin position="272"/>
        <end position="293"/>
    </location>
</feature>
<accession>A0A1G6PCS1</accession>
<dbReference type="Proteomes" id="UP000199417">
    <property type="component" value="Unassembled WGS sequence"/>
</dbReference>
<evidence type="ECO:0000313" key="9">
    <source>
        <dbReference type="EMBL" id="SDC77849.1"/>
    </source>
</evidence>
<dbReference type="EMBL" id="FNAB01000001">
    <property type="protein sequence ID" value="SDC77849.1"/>
    <property type="molecule type" value="Genomic_DNA"/>
</dbReference>
<dbReference type="AlphaFoldDB" id="A0A1G6PCS1"/>
<protein>
    <submittedName>
        <fullName evidence="9">YhgE/Pip N-terminal domain-containing protein</fullName>
    </submittedName>
</protein>
<gene>
    <name evidence="9" type="ORF">SAMN05444580_101861</name>
</gene>
<dbReference type="RefSeq" id="WP_072842908.1">
    <property type="nucleotide sequence ID" value="NZ_FNAB01000001.1"/>
</dbReference>
<comment type="similarity">
    <text evidence="2">Belongs to the ABC-2 integral membrane protein family.</text>
</comment>
<dbReference type="STRING" id="168276.SAMN05444580_101861"/>
<evidence type="ECO:0000256" key="5">
    <source>
        <dbReference type="ARBA" id="ARBA00022989"/>
    </source>
</evidence>
<dbReference type="InterPro" id="IPR051328">
    <property type="entry name" value="T7SS_ABC-Transporter"/>
</dbReference>
<evidence type="ECO:0000256" key="1">
    <source>
        <dbReference type="ARBA" id="ARBA00004651"/>
    </source>
</evidence>
<feature type="transmembrane region" description="Helical" evidence="7">
    <location>
        <begin position="221"/>
        <end position="251"/>
    </location>
</feature>
<keyword evidence="5 7" id="KW-1133">Transmembrane helix</keyword>
<keyword evidence="6 7" id="KW-0472">Membrane</keyword>
<feature type="transmembrane region" description="Helical" evidence="7">
    <location>
        <begin position="334"/>
        <end position="355"/>
    </location>
</feature>
<feature type="domain" description="DUF3533" evidence="8">
    <location>
        <begin position="21"/>
        <end position="395"/>
    </location>
</feature>
<sequence length="436" mass="45257">MASTESVLRTARFWLAPLVVVSALMSLLAGLYLGGVLDAQEELHDFPIALVNQDEGDTPSTPGAEPVNFGNQITDGLVAKVPADKIELQRIGIAQAQQRLADGDVYGAIVIPSDFSKRLLILAEASVVPGDVEKPIITVYTNPRAGTYSAGLVTGVTQRALDEVNATVGQQLTEQVNAQLAGMAGAPQVAGAARLTLATPINVVTTPFHPLPAGTGSGLSAFYYALLLLLAGFTGGMIVHSLVDAALGFAPTEFGPRYVHNPAVEISRLHTLLVKWGVMLVLAPLVSGLYVGIGRALGMPVPHGLGLWLYGAFAITAVGVTALSVLAAFGTAGLLVNLILFVILGLPSSGATIPIEATPPLFGWLANFEPMHQVFLGARALLYFDGGADLTHAVGMTGVGLLVGLLLGLVVTRLYDVKGFHRGTAAPGQEQAPTTP</sequence>
<comment type="subcellular location">
    <subcellularLocation>
        <location evidence="1">Cell membrane</location>
        <topology evidence="1">Multi-pass membrane protein</topology>
    </subcellularLocation>
</comment>
<evidence type="ECO:0000256" key="6">
    <source>
        <dbReference type="ARBA" id="ARBA00023136"/>
    </source>
</evidence>
<dbReference type="GO" id="GO:0005886">
    <property type="term" value="C:plasma membrane"/>
    <property type="evidence" value="ECO:0007669"/>
    <property type="project" value="UniProtKB-SubCell"/>
</dbReference>
<reference evidence="9 10" key="1">
    <citation type="submission" date="2016-10" db="EMBL/GenBank/DDBJ databases">
        <authorList>
            <person name="de Groot N.N."/>
        </authorList>
    </citation>
    <scope>NUCLEOTIDE SEQUENCE [LARGE SCALE GENOMIC DNA]</scope>
    <source>
        <strain evidence="9 10">JCM 11308</strain>
    </source>
</reference>
<organism evidence="9 10">
    <name type="scientific">Rhodococcus tukisamuensis</name>
    <dbReference type="NCBI Taxonomy" id="168276"/>
    <lineage>
        <taxon>Bacteria</taxon>
        <taxon>Bacillati</taxon>
        <taxon>Actinomycetota</taxon>
        <taxon>Actinomycetes</taxon>
        <taxon>Mycobacteriales</taxon>
        <taxon>Nocardiaceae</taxon>
        <taxon>Rhodococcus</taxon>
    </lineage>
</organism>
<dbReference type="PANTHER" id="PTHR43077:SF8">
    <property type="entry name" value="DOXORUBICIN RESISTANCE ABC TRANSPORTER PERMEASE PROTEIN DRRB"/>
    <property type="match status" value="1"/>
</dbReference>
<evidence type="ECO:0000259" key="8">
    <source>
        <dbReference type="Pfam" id="PF12051"/>
    </source>
</evidence>
<proteinExistence type="inferred from homology"/>
<dbReference type="Pfam" id="PF12051">
    <property type="entry name" value="DUF3533"/>
    <property type="match status" value="1"/>
</dbReference>
<evidence type="ECO:0000256" key="3">
    <source>
        <dbReference type="ARBA" id="ARBA00022475"/>
    </source>
</evidence>
<keyword evidence="3" id="KW-1003">Cell membrane</keyword>
<evidence type="ECO:0000256" key="7">
    <source>
        <dbReference type="SAM" id="Phobius"/>
    </source>
</evidence>
<keyword evidence="4 7" id="KW-0812">Transmembrane</keyword>
<dbReference type="InterPro" id="IPR022703">
    <property type="entry name" value="DUF3533"/>
</dbReference>
<name>A0A1G6PCS1_9NOCA</name>
<dbReference type="PANTHER" id="PTHR43077">
    <property type="entry name" value="TRANSPORT PERMEASE YVFS-RELATED"/>
    <property type="match status" value="1"/>
</dbReference>
<feature type="transmembrane region" description="Helical" evidence="7">
    <location>
        <begin position="305"/>
        <end position="327"/>
    </location>
</feature>
<keyword evidence="10" id="KW-1185">Reference proteome</keyword>